<dbReference type="EMBL" id="GGEC01019381">
    <property type="protein sequence ID" value="MBW99864.1"/>
    <property type="molecule type" value="Transcribed_RNA"/>
</dbReference>
<feature type="chain" id="PRO_5015150711" evidence="1">
    <location>
        <begin position="21"/>
        <end position="49"/>
    </location>
</feature>
<accession>A0A2P2K2A5</accession>
<name>A0A2P2K2A5_RHIMU</name>
<keyword evidence="1" id="KW-0732">Signal</keyword>
<sequence>MAPSILVLCLFLSSCQLVLQEKFLLPVQFREKTSLSFEPMQGRLKSCEF</sequence>
<feature type="signal peptide" evidence="1">
    <location>
        <begin position="1"/>
        <end position="20"/>
    </location>
</feature>
<protein>
    <submittedName>
        <fullName evidence="2">Uncharacterized protein</fullName>
    </submittedName>
</protein>
<organism evidence="2">
    <name type="scientific">Rhizophora mucronata</name>
    <name type="common">Asiatic mangrove</name>
    <dbReference type="NCBI Taxonomy" id="61149"/>
    <lineage>
        <taxon>Eukaryota</taxon>
        <taxon>Viridiplantae</taxon>
        <taxon>Streptophyta</taxon>
        <taxon>Embryophyta</taxon>
        <taxon>Tracheophyta</taxon>
        <taxon>Spermatophyta</taxon>
        <taxon>Magnoliopsida</taxon>
        <taxon>eudicotyledons</taxon>
        <taxon>Gunneridae</taxon>
        <taxon>Pentapetalae</taxon>
        <taxon>rosids</taxon>
        <taxon>fabids</taxon>
        <taxon>Malpighiales</taxon>
        <taxon>Rhizophoraceae</taxon>
        <taxon>Rhizophora</taxon>
    </lineage>
</organism>
<reference evidence="2" key="1">
    <citation type="submission" date="2018-02" db="EMBL/GenBank/DDBJ databases">
        <title>Rhizophora mucronata_Transcriptome.</title>
        <authorList>
            <person name="Meera S.P."/>
            <person name="Sreeshan A."/>
            <person name="Augustine A."/>
        </authorList>
    </citation>
    <scope>NUCLEOTIDE SEQUENCE</scope>
    <source>
        <tissue evidence="2">Leaf</tissue>
    </source>
</reference>
<evidence type="ECO:0000313" key="2">
    <source>
        <dbReference type="EMBL" id="MBW99864.1"/>
    </source>
</evidence>
<proteinExistence type="predicted"/>
<evidence type="ECO:0000256" key="1">
    <source>
        <dbReference type="SAM" id="SignalP"/>
    </source>
</evidence>
<dbReference type="AlphaFoldDB" id="A0A2P2K2A5"/>